<feature type="region of interest" description="Disordered" evidence="1">
    <location>
        <begin position="124"/>
        <end position="146"/>
    </location>
</feature>
<protein>
    <submittedName>
        <fullName evidence="2">Uncharacterized protein</fullName>
    </submittedName>
</protein>
<keyword evidence="3" id="KW-1185">Reference proteome</keyword>
<dbReference type="AlphaFoldDB" id="A0AAV7QCT3"/>
<organism evidence="2 3">
    <name type="scientific">Pleurodeles waltl</name>
    <name type="common">Iberian ribbed newt</name>
    <dbReference type="NCBI Taxonomy" id="8319"/>
    <lineage>
        <taxon>Eukaryota</taxon>
        <taxon>Metazoa</taxon>
        <taxon>Chordata</taxon>
        <taxon>Craniata</taxon>
        <taxon>Vertebrata</taxon>
        <taxon>Euteleostomi</taxon>
        <taxon>Amphibia</taxon>
        <taxon>Batrachia</taxon>
        <taxon>Caudata</taxon>
        <taxon>Salamandroidea</taxon>
        <taxon>Salamandridae</taxon>
        <taxon>Pleurodelinae</taxon>
        <taxon>Pleurodeles</taxon>
    </lineage>
</organism>
<evidence type="ECO:0000313" key="3">
    <source>
        <dbReference type="Proteomes" id="UP001066276"/>
    </source>
</evidence>
<dbReference type="EMBL" id="JANPWB010000010">
    <property type="protein sequence ID" value="KAJ1138336.1"/>
    <property type="molecule type" value="Genomic_DNA"/>
</dbReference>
<comment type="caution">
    <text evidence="2">The sequence shown here is derived from an EMBL/GenBank/DDBJ whole genome shotgun (WGS) entry which is preliminary data.</text>
</comment>
<dbReference type="Proteomes" id="UP001066276">
    <property type="component" value="Chromosome 6"/>
</dbReference>
<feature type="compositionally biased region" description="Polar residues" evidence="1">
    <location>
        <begin position="396"/>
        <end position="405"/>
    </location>
</feature>
<proteinExistence type="predicted"/>
<gene>
    <name evidence="2" type="ORF">NDU88_004723</name>
</gene>
<feature type="region of interest" description="Disordered" evidence="1">
    <location>
        <begin position="396"/>
        <end position="415"/>
    </location>
</feature>
<feature type="region of interest" description="Disordered" evidence="1">
    <location>
        <begin position="62"/>
        <end position="95"/>
    </location>
</feature>
<name>A0AAV7QCT3_PLEWA</name>
<feature type="region of interest" description="Disordered" evidence="1">
    <location>
        <begin position="238"/>
        <end position="260"/>
    </location>
</feature>
<sequence length="415" mass="45077">MADRMPEEVEPLLDQATTQAQAQRARLEGRDSIVRFLGRTAIGSPEWRREHARLHEIEVEADIQHSTEEQTPAHGTSSLATSTDTDSPTEGTRAHRSLSCPALTTGHHDSSNFYASLSQAGTAPLPSLTRKDLFGTGDTTDQYANKPKEYKPAMNTVTTIAQVVGELEWSPLQVEQTETVDSPELSGGSPPCGKPKMLPIIKGRPSLTDKELGAPSEQFLNNLEEQINRTLSLTTTVTESSATKHYEQDEAGGGPSVSTTPDFPTNAQELAAIRASQDVMARALVCQSNQMELQLDLFQSLATYLLEIRIKVTNMENVLATTMMGAQWSSTPIIEKLSYLPLILRDQVESVKLTPSTDKATSSTSPHQRGHLSQTVHIEGPNIAIATANISLDFTDNPATRTRSGTGDGSAMRGW</sequence>
<evidence type="ECO:0000256" key="1">
    <source>
        <dbReference type="SAM" id="MobiDB-lite"/>
    </source>
</evidence>
<feature type="region of interest" description="Disordered" evidence="1">
    <location>
        <begin position="1"/>
        <end position="21"/>
    </location>
</feature>
<reference evidence="2" key="1">
    <citation type="journal article" date="2022" name="bioRxiv">
        <title>Sequencing and chromosome-scale assembly of the giantPleurodeles waltlgenome.</title>
        <authorList>
            <person name="Brown T."/>
            <person name="Elewa A."/>
            <person name="Iarovenko S."/>
            <person name="Subramanian E."/>
            <person name="Araus A.J."/>
            <person name="Petzold A."/>
            <person name="Susuki M."/>
            <person name="Suzuki K.-i.T."/>
            <person name="Hayashi T."/>
            <person name="Toyoda A."/>
            <person name="Oliveira C."/>
            <person name="Osipova E."/>
            <person name="Leigh N.D."/>
            <person name="Simon A."/>
            <person name="Yun M.H."/>
        </authorList>
    </citation>
    <scope>NUCLEOTIDE SEQUENCE</scope>
    <source>
        <strain evidence="2">20211129_DDA</strain>
        <tissue evidence="2">Liver</tissue>
    </source>
</reference>
<accession>A0AAV7QCT3</accession>
<feature type="compositionally biased region" description="Low complexity" evidence="1">
    <location>
        <begin position="76"/>
        <end position="89"/>
    </location>
</feature>
<evidence type="ECO:0000313" key="2">
    <source>
        <dbReference type="EMBL" id="KAJ1138336.1"/>
    </source>
</evidence>